<dbReference type="InterPro" id="IPR006127">
    <property type="entry name" value="ZnuA-like"/>
</dbReference>
<dbReference type="Proteomes" id="UP001057134">
    <property type="component" value="Chromosome"/>
</dbReference>
<dbReference type="InterPro" id="IPR006129">
    <property type="entry name" value="AdhesinB"/>
</dbReference>
<protein>
    <submittedName>
        <fullName evidence="6">Periplasmic zinc-binding protein TroA</fullName>
    </submittedName>
</protein>
<keyword evidence="4" id="KW-0732">Signal</keyword>
<evidence type="ECO:0000256" key="4">
    <source>
        <dbReference type="ARBA" id="ARBA00022729"/>
    </source>
</evidence>
<dbReference type="PRINTS" id="PR00691">
    <property type="entry name" value="ADHESINB"/>
</dbReference>
<dbReference type="InterPro" id="IPR006128">
    <property type="entry name" value="Lipoprotein_PsaA-like"/>
</dbReference>
<keyword evidence="3" id="KW-0479">Metal-binding</keyword>
<evidence type="ECO:0000313" key="6">
    <source>
        <dbReference type="EMBL" id="UQZ86200.1"/>
    </source>
</evidence>
<gene>
    <name evidence="6" type="primary">troA</name>
    <name evidence="6" type="ORF">SK3146_05493</name>
</gene>
<dbReference type="Pfam" id="PF01297">
    <property type="entry name" value="ZnuA"/>
    <property type="match status" value="1"/>
</dbReference>
<dbReference type="InterPro" id="IPR050492">
    <property type="entry name" value="Bact_metal-bind_prot9"/>
</dbReference>
<comment type="subcellular location">
    <subcellularLocation>
        <location evidence="1">Cell envelope</location>
    </subcellularLocation>
</comment>
<sequence length="335" mass="36649">MSVGKKLKNGMGVKEIVKSGKVISSFRRLVMTFIFLAVAVGLSACGQPQQGASPASEGKIKVTATIGMISDVVRQVGGEHVEVTGLMKSGVDPHLYKASQGDVKKLEQAQIIFYNGLHLEGKMVEIFEKMTKEKPTVAVSRNIAEQQLRGWEGGEAAHDPHIWFNVRHWISATEVIREELTKLDPAHADDYKKHADDYTKQLQELDDYARSQIASIPEQQRVLVTAHDAFGYFGDAYGIKVMGLQGISTASEYGSKDISDLRDFMVANQIKAVFVESSVPKKSIEAVIEGAKKQGHEVKIGGELFSDAMGEEGTPEGTYIGMVRHNVDTIVSALK</sequence>
<dbReference type="Gene3D" id="3.40.50.1980">
    <property type="entry name" value="Nitrogenase molybdenum iron protein domain"/>
    <property type="match status" value="2"/>
</dbReference>
<dbReference type="PANTHER" id="PTHR42953:SF1">
    <property type="entry name" value="METAL-BINDING PROTEIN HI_0362-RELATED"/>
    <property type="match status" value="1"/>
</dbReference>
<reference evidence="6" key="1">
    <citation type="submission" date="2018-02" db="EMBL/GenBank/DDBJ databases">
        <authorList>
            <person name="Kim S.-K."/>
            <person name="Jung H.-I."/>
            <person name="Lee S.-W."/>
        </authorList>
    </citation>
    <scope>NUCLEOTIDE SEQUENCE</scope>
    <source>
        <strain evidence="6">SK3146</strain>
    </source>
</reference>
<evidence type="ECO:0000313" key="7">
    <source>
        <dbReference type="Proteomes" id="UP001057134"/>
    </source>
</evidence>
<name>A0ABY4RWK8_9BACL</name>
<comment type="similarity">
    <text evidence="5">Belongs to the bacterial solute-binding protein 9 family.</text>
</comment>
<evidence type="ECO:0000256" key="2">
    <source>
        <dbReference type="ARBA" id="ARBA00022448"/>
    </source>
</evidence>
<dbReference type="EMBL" id="CP027059">
    <property type="protein sequence ID" value="UQZ86200.1"/>
    <property type="molecule type" value="Genomic_DNA"/>
</dbReference>
<reference evidence="6" key="2">
    <citation type="journal article" date="2021" name="J Anim Sci Technol">
        <title>Complete genome sequence of Paenibacillus konkukensis sp. nov. SK3146 as a potential probiotic strain.</title>
        <authorList>
            <person name="Jung H.I."/>
            <person name="Park S."/>
            <person name="Niu K.M."/>
            <person name="Lee S.W."/>
            <person name="Kothari D."/>
            <person name="Yi K.J."/>
            <person name="Kim S.K."/>
        </authorList>
    </citation>
    <scope>NUCLEOTIDE SEQUENCE</scope>
    <source>
        <strain evidence="6">SK3146</strain>
    </source>
</reference>
<accession>A0ABY4RWK8</accession>
<evidence type="ECO:0000256" key="3">
    <source>
        <dbReference type="ARBA" id="ARBA00022723"/>
    </source>
</evidence>
<evidence type="ECO:0000256" key="1">
    <source>
        <dbReference type="ARBA" id="ARBA00004196"/>
    </source>
</evidence>
<keyword evidence="7" id="KW-1185">Reference proteome</keyword>
<dbReference type="PRINTS" id="PR00690">
    <property type="entry name" value="ADHESNFAMILY"/>
</dbReference>
<keyword evidence="2 5" id="KW-0813">Transport</keyword>
<organism evidence="6 7">
    <name type="scientific">Paenibacillus konkukensis</name>
    <dbReference type="NCBI Taxonomy" id="2020716"/>
    <lineage>
        <taxon>Bacteria</taxon>
        <taxon>Bacillati</taxon>
        <taxon>Bacillota</taxon>
        <taxon>Bacilli</taxon>
        <taxon>Bacillales</taxon>
        <taxon>Paenibacillaceae</taxon>
        <taxon>Paenibacillus</taxon>
    </lineage>
</organism>
<dbReference type="SUPFAM" id="SSF53807">
    <property type="entry name" value="Helical backbone' metal receptor"/>
    <property type="match status" value="1"/>
</dbReference>
<proteinExistence type="inferred from homology"/>
<dbReference type="PANTHER" id="PTHR42953">
    <property type="entry name" value="HIGH-AFFINITY ZINC UPTAKE SYSTEM PROTEIN ZNUA-RELATED"/>
    <property type="match status" value="1"/>
</dbReference>
<evidence type="ECO:0000256" key="5">
    <source>
        <dbReference type="RuleBase" id="RU003512"/>
    </source>
</evidence>